<sequence>MSDLLKRGFYLGLGAALSGKERLEKVLDELVQKGDVSPSQAREMFQEFVAKGEQKDKEWTEQGKAKMQARIKDLGFVTKEEYELLEARVKRLEKLHDDESPQL</sequence>
<protein>
    <submittedName>
        <fullName evidence="1">Phasin family protein</fullName>
    </submittedName>
</protein>
<organism evidence="1 2">
    <name type="scientific">Thalassobacillus hwangdonensis</name>
    <dbReference type="NCBI Taxonomy" id="546108"/>
    <lineage>
        <taxon>Bacteria</taxon>
        <taxon>Bacillati</taxon>
        <taxon>Bacillota</taxon>
        <taxon>Bacilli</taxon>
        <taxon>Bacillales</taxon>
        <taxon>Bacillaceae</taxon>
        <taxon>Thalassobacillus</taxon>
    </lineage>
</organism>
<evidence type="ECO:0000313" key="1">
    <source>
        <dbReference type="EMBL" id="MFD1020019.1"/>
    </source>
</evidence>
<dbReference type="NCBIfam" id="NF047773">
    <property type="entry name" value="phas_rel_Lepto"/>
    <property type="match status" value="1"/>
</dbReference>
<gene>
    <name evidence="1" type="ORF">ACFQ2J_12605</name>
</gene>
<reference evidence="2" key="1">
    <citation type="journal article" date="2019" name="Int. J. Syst. Evol. Microbiol.">
        <title>The Global Catalogue of Microorganisms (GCM) 10K type strain sequencing project: providing services to taxonomists for standard genome sequencing and annotation.</title>
        <authorList>
            <consortium name="The Broad Institute Genomics Platform"/>
            <consortium name="The Broad Institute Genome Sequencing Center for Infectious Disease"/>
            <person name="Wu L."/>
            <person name="Ma J."/>
        </authorList>
    </citation>
    <scope>NUCLEOTIDE SEQUENCE [LARGE SCALE GENOMIC DNA]</scope>
    <source>
        <strain evidence="2">CCUG 56607</strain>
    </source>
</reference>
<comment type="caution">
    <text evidence="1">The sequence shown here is derived from an EMBL/GenBank/DDBJ whole genome shotgun (WGS) entry which is preliminary data.</text>
</comment>
<evidence type="ECO:0000313" key="2">
    <source>
        <dbReference type="Proteomes" id="UP001596990"/>
    </source>
</evidence>
<dbReference type="RefSeq" id="WP_386060882.1">
    <property type="nucleotide sequence ID" value="NZ_JBHTKL010000005.1"/>
</dbReference>
<keyword evidence="2" id="KW-1185">Reference proteome</keyword>
<dbReference type="EMBL" id="JBHTKL010000005">
    <property type="protein sequence ID" value="MFD1020019.1"/>
    <property type="molecule type" value="Genomic_DNA"/>
</dbReference>
<dbReference type="Proteomes" id="UP001596990">
    <property type="component" value="Unassembled WGS sequence"/>
</dbReference>
<name>A0ABW3L614_9BACI</name>
<proteinExistence type="predicted"/>
<accession>A0ABW3L614</accession>